<reference evidence="2" key="1">
    <citation type="submission" date="2022-07" db="EMBL/GenBank/DDBJ databases">
        <title>Whole Genome Sequencing of Streptococcus suis.</title>
        <authorList>
            <person name="Dai X."/>
            <person name="Huang J."/>
            <person name="Wang L."/>
        </authorList>
    </citation>
    <scope>NUCLEOTIDE SEQUENCE</scope>
    <source>
        <strain evidence="2">HDJ11</strain>
    </source>
</reference>
<evidence type="ECO:0000313" key="2">
    <source>
        <dbReference type="EMBL" id="MDG4515735.1"/>
    </source>
</evidence>
<dbReference type="RefSeq" id="WP_277948313.1">
    <property type="nucleotide sequence ID" value="NZ_JANFMI010000004.1"/>
</dbReference>
<evidence type="ECO:0000313" key="3">
    <source>
        <dbReference type="Proteomes" id="UP001152877"/>
    </source>
</evidence>
<accession>A0A9X4MP78</accession>
<name>A0A9X4MP78_STRSU</name>
<dbReference type="EMBL" id="JANFMI010000004">
    <property type="protein sequence ID" value="MDG4515735.1"/>
    <property type="molecule type" value="Genomic_DNA"/>
</dbReference>
<dbReference type="Proteomes" id="UP001152877">
    <property type="component" value="Unassembled WGS sequence"/>
</dbReference>
<protein>
    <submittedName>
        <fullName evidence="2">Uncharacterized protein</fullName>
    </submittedName>
</protein>
<organism evidence="2 3">
    <name type="scientific">Streptococcus suis</name>
    <dbReference type="NCBI Taxonomy" id="1307"/>
    <lineage>
        <taxon>Bacteria</taxon>
        <taxon>Bacillati</taxon>
        <taxon>Bacillota</taxon>
        <taxon>Bacilli</taxon>
        <taxon>Lactobacillales</taxon>
        <taxon>Streptococcaceae</taxon>
        <taxon>Streptococcus</taxon>
    </lineage>
</organism>
<dbReference type="AlphaFoldDB" id="A0A9X4MP78"/>
<feature type="transmembrane region" description="Helical" evidence="1">
    <location>
        <begin position="33"/>
        <end position="51"/>
    </location>
</feature>
<keyword evidence="1" id="KW-1133">Transmembrane helix</keyword>
<proteinExistence type="predicted"/>
<evidence type="ECO:0000256" key="1">
    <source>
        <dbReference type="SAM" id="Phobius"/>
    </source>
</evidence>
<keyword evidence="1" id="KW-0812">Transmembrane</keyword>
<gene>
    <name evidence="2" type="ORF">NOL11_01915</name>
</gene>
<comment type="caution">
    <text evidence="2">The sequence shown here is derived from an EMBL/GenBank/DDBJ whole genome shotgun (WGS) entry which is preliminary data.</text>
</comment>
<keyword evidence="1" id="KW-0472">Membrane</keyword>
<sequence>MKNKKIYAVLIPVVLWLVFKICANLSDDSLKDYFNILALSNPGLIIAFAILTNKEKNKEK</sequence>